<gene>
    <name evidence="1" type="ORF">SCHPADRAFT_948008</name>
</gene>
<dbReference type="AlphaFoldDB" id="A0A0H2QWY2"/>
<dbReference type="Proteomes" id="UP000053477">
    <property type="component" value="Unassembled WGS sequence"/>
</dbReference>
<name>A0A0H2QWY2_9AGAM</name>
<protein>
    <submittedName>
        <fullName evidence="1">Uncharacterized protein</fullName>
    </submittedName>
</protein>
<keyword evidence="2" id="KW-1185">Reference proteome</keyword>
<dbReference type="EMBL" id="KQ086731">
    <property type="protein sequence ID" value="KLO04070.1"/>
    <property type="molecule type" value="Genomic_DNA"/>
</dbReference>
<reference evidence="1 2" key="1">
    <citation type="submission" date="2015-04" db="EMBL/GenBank/DDBJ databases">
        <title>Complete genome sequence of Schizopora paradoxa KUC8140, a cosmopolitan wood degrader in East Asia.</title>
        <authorList>
            <consortium name="DOE Joint Genome Institute"/>
            <person name="Min B."/>
            <person name="Park H."/>
            <person name="Jang Y."/>
            <person name="Kim J.-J."/>
            <person name="Kim K.H."/>
            <person name="Pangilinan J."/>
            <person name="Lipzen A."/>
            <person name="Riley R."/>
            <person name="Grigoriev I.V."/>
            <person name="Spatafora J.W."/>
            <person name="Choi I.-G."/>
        </authorList>
    </citation>
    <scope>NUCLEOTIDE SEQUENCE [LARGE SCALE GENOMIC DNA]</scope>
    <source>
        <strain evidence="1 2">KUC8140</strain>
    </source>
</reference>
<proteinExistence type="predicted"/>
<organism evidence="1 2">
    <name type="scientific">Schizopora paradoxa</name>
    <dbReference type="NCBI Taxonomy" id="27342"/>
    <lineage>
        <taxon>Eukaryota</taxon>
        <taxon>Fungi</taxon>
        <taxon>Dikarya</taxon>
        <taxon>Basidiomycota</taxon>
        <taxon>Agaricomycotina</taxon>
        <taxon>Agaricomycetes</taxon>
        <taxon>Hymenochaetales</taxon>
        <taxon>Schizoporaceae</taxon>
        <taxon>Schizopora</taxon>
    </lineage>
</organism>
<accession>A0A0H2QWY2</accession>
<evidence type="ECO:0000313" key="1">
    <source>
        <dbReference type="EMBL" id="KLO04070.1"/>
    </source>
</evidence>
<evidence type="ECO:0000313" key="2">
    <source>
        <dbReference type="Proteomes" id="UP000053477"/>
    </source>
</evidence>
<dbReference type="InParanoid" id="A0A0H2QWY2"/>
<sequence>MDPYVQSSRIPIMYDKTRCSDDLFPLSIRIASVGYLVEICEIEEQVAAYFIREWTHAPVLHRISSASSYIKGNGVAFNDVYKPQHRSWRPNIASSSLSLQPPQDQVQDAMLTYAIRAGANPISAMYTDVAHVKAAKDEIERCFPNSAMEEVMPDNGRECANGFQHGVLVCIETNKKTFGKVFLLCVGKDHYTAAPSTPCEKHLEDLGELESDDKQEICRLMFEGRQRRAEDKLEAHLDQVKAILFDASKGVSYRFFTTKSSSRFRQNAFHRLDVAHRMFHNTFEDSEDAVQTIRGAYLHHSNINKLNGHLNIDRIVYDLIDDLREVVLEAKPFVLKKDKAKHDLLW</sequence>